<evidence type="ECO:0000313" key="2">
    <source>
        <dbReference type="EMBL" id="MBG0567937.1"/>
    </source>
</evidence>
<proteinExistence type="predicted"/>
<dbReference type="InterPro" id="IPR006311">
    <property type="entry name" value="TAT_signal"/>
</dbReference>
<keyword evidence="3" id="KW-1185">Reference proteome</keyword>
<dbReference type="EMBL" id="JADQTO010000032">
    <property type="protein sequence ID" value="MBG0567937.1"/>
    <property type="molecule type" value="Genomic_DNA"/>
</dbReference>
<gene>
    <name evidence="2" type="ORF">I4J89_41510</name>
</gene>
<accession>A0A931CHX8</accession>
<dbReference type="PROSITE" id="PS51257">
    <property type="entry name" value="PROKAR_LIPOPROTEIN"/>
    <property type="match status" value="1"/>
</dbReference>
<dbReference type="AlphaFoldDB" id="A0A931CHX8"/>
<reference evidence="2" key="1">
    <citation type="submission" date="2020-11" db="EMBL/GenBank/DDBJ databases">
        <title>Isolation and identification of active actinomycetes.</title>
        <authorList>
            <person name="Sun X."/>
        </authorList>
    </citation>
    <scope>NUCLEOTIDE SEQUENCE</scope>
    <source>
        <strain evidence="2">NEAU-A11</strain>
    </source>
</reference>
<protein>
    <submittedName>
        <fullName evidence="2">DUF4331 domain-containing protein</fullName>
    </submittedName>
</protein>
<sequence>MHQRSFRRPALGVAAALAAAACVASLAPTIGTASSHREAPLVAGEPRLDNTDVYAFVSPDAPDSVTMIANWLPFEEPNGGPNFYAFATETAYDINIDNDGDALPDITYRWTFDDNYRNRNTFLYNTGPVTSLDDPDLNYFQTYRLQAITENGTSTLIRSGKVAPSRVGQASMPNYGALADAAVTKLPNGGQTFAGQADDPFFLDLGIFNLLYNGDFSQIGTDTVKGYNVNTLAIQVPKKALALKGDDTRNPVVGIWSTTSRKRVEVVGTKNQRDRSGEFRQVSRLGMPLVNEVVIPVGRKDEFNATQPKNDARFLQFVTNPEVPRLVEQIYKIPAPATPRQDLVETFLTGFCKDCGPVAVDLNSQRLNKDVDVSKFQPSEQLRLNMSIPPAASPNRFGVIGGDNAGFPNGRRLADDVLDVTLRVAEGVLLPNHPAAVDGLGDAVDANNVKFRGAFPYVALPNAIGVNQQ</sequence>
<comment type="caution">
    <text evidence="2">The sequence shown here is derived from an EMBL/GenBank/DDBJ whole genome shotgun (WGS) entry which is preliminary data.</text>
</comment>
<dbReference type="Pfam" id="PF14224">
    <property type="entry name" value="DUF4331"/>
    <property type="match status" value="1"/>
</dbReference>
<dbReference type="Proteomes" id="UP000598146">
    <property type="component" value="Unassembled WGS sequence"/>
</dbReference>
<dbReference type="PROSITE" id="PS51318">
    <property type="entry name" value="TAT"/>
    <property type="match status" value="1"/>
</dbReference>
<dbReference type="RefSeq" id="WP_196419708.1">
    <property type="nucleotide sequence ID" value="NZ_JADQTO010000032.1"/>
</dbReference>
<name>A0A931CHX8_9ACTN</name>
<dbReference type="InterPro" id="IPR025566">
    <property type="entry name" value="DUF4331"/>
</dbReference>
<feature type="signal peptide" evidence="1">
    <location>
        <begin position="1"/>
        <end position="26"/>
    </location>
</feature>
<evidence type="ECO:0000313" key="3">
    <source>
        <dbReference type="Proteomes" id="UP000598146"/>
    </source>
</evidence>
<evidence type="ECO:0000256" key="1">
    <source>
        <dbReference type="SAM" id="SignalP"/>
    </source>
</evidence>
<organism evidence="2 3">
    <name type="scientific">Actinoplanes aureus</name>
    <dbReference type="NCBI Taxonomy" id="2792083"/>
    <lineage>
        <taxon>Bacteria</taxon>
        <taxon>Bacillati</taxon>
        <taxon>Actinomycetota</taxon>
        <taxon>Actinomycetes</taxon>
        <taxon>Micromonosporales</taxon>
        <taxon>Micromonosporaceae</taxon>
        <taxon>Actinoplanes</taxon>
    </lineage>
</organism>
<feature type="chain" id="PRO_5039060669" evidence="1">
    <location>
        <begin position="27"/>
        <end position="469"/>
    </location>
</feature>
<keyword evidence="1" id="KW-0732">Signal</keyword>